<gene>
    <name evidence="3" type="primary">LOC139353538</name>
</gene>
<dbReference type="RefSeq" id="XP_070854003.1">
    <property type="nucleotide sequence ID" value="XM_070997902.1"/>
</dbReference>
<evidence type="ECO:0000313" key="2">
    <source>
        <dbReference type="Proteomes" id="UP001652628"/>
    </source>
</evidence>
<dbReference type="InterPro" id="IPR008042">
    <property type="entry name" value="Retrotrans_Pao"/>
</dbReference>
<dbReference type="Proteomes" id="UP001652628">
    <property type="component" value="Chromosome Y"/>
</dbReference>
<dbReference type="PANTHER" id="PTHR47331:SF1">
    <property type="entry name" value="GAG-LIKE PROTEIN"/>
    <property type="match status" value="1"/>
</dbReference>
<protein>
    <submittedName>
        <fullName evidence="3">Uncharacterized protein</fullName>
    </submittedName>
</protein>
<dbReference type="PANTHER" id="PTHR47331">
    <property type="entry name" value="PHD-TYPE DOMAIN-CONTAINING PROTEIN"/>
    <property type="match status" value="1"/>
</dbReference>
<keyword evidence="2" id="KW-1185">Reference proteome</keyword>
<dbReference type="Pfam" id="PF05380">
    <property type="entry name" value="Peptidase_A17"/>
    <property type="match status" value="1"/>
</dbReference>
<dbReference type="GeneID" id="139353538"/>
<proteinExistence type="predicted"/>
<reference evidence="3" key="1">
    <citation type="submission" date="2025-08" db="UniProtKB">
        <authorList>
            <consortium name="RefSeq"/>
        </authorList>
    </citation>
    <scope>IDENTIFICATION</scope>
</reference>
<evidence type="ECO:0000256" key="1">
    <source>
        <dbReference type="SAM" id="MobiDB-lite"/>
    </source>
</evidence>
<name>A0ABM4TVK2_DROSZ</name>
<accession>A0ABM4TVK2</accession>
<organism evidence="2 3">
    <name type="scientific">Drosophila suzukii</name>
    <name type="common">Spotted-wing drosophila fruit fly</name>
    <dbReference type="NCBI Taxonomy" id="28584"/>
    <lineage>
        <taxon>Eukaryota</taxon>
        <taxon>Metazoa</taxon>
        <taxon>Ecdysozoa</taxon>
        <taxon>Arthropoda</taxon>
        <taxon>Hexapoda</taxon>
        <taxon>Insecta</taxon>
        <taxon>Pterygota</taxon>
        <taxon>Neoptera</taxon>
        <taxon>Endopterygota</taxon>
        <taxon>Diptera</taxon>
        <taxon>Brachycera</taxon>
        <taxon>Muscomorpha</taxon>
        <taxon>Ephydroidea</taxon>
        <taxon>Drosophilidae</taxon>
        <taxon>Drosophila</taxon>
        <taxon>Sophophora</taxon>
    </lineage>
</organism>
<feature type="region of interest" description="Disordered" evidence="1">
    <location>
        <begin position="111"/>
        <end position="133"/>
    </location>
</feature>
<sequence>MRTMSIPRLELQAAVLGTRLMNTVQEEHSVDISEKVLWTDSKTVLRWIGSTHRRYKQFVGNRVAEILESSKVSQWRWVPTADNAADDATRSQNKADLSPESRWLSGPAFLRQPASGWPAPEEGTKRVPDAPDEEEMPGEFALVAADEFAIPFQRFSSFSRLVRTTAWVLRFARWCRKQRSKIEEYGLTASECEAAENLLVRQAQLESFPDEMRSAECGKNVASSSEIRGLFIYLFIYLYPSATSAHL</sequence>
<evidence type="ECO:0000313" key="3">
    <source>
        <dbReference type="RefSeq" id="XP_070854003.1"/>
    </source>
</evidence>